<dbReference type="PIRSF" id="PIRSF006078">
    <property type="entry name" value="GlxK"/>
    <property type="match status" value="1"/>
</dbReference>
<dbReference type="EMBL" id="MWQN01000002">
    <property type="protein sequence ID" value="OPC78747.1"/>
    <property type="molecule type" value="Genomic_DNA"/>
</dbReference>
<dbReference type="STRING" id="159449.B4N89_31830"/>
<dbReference type="Pfam" id="PF02595">
    <property type="entry name" value="Gly_kinase"/>
    <property type="match status" value="1"/>
</dbReference>
<comment type="caution">
    <text evidence="5">The sequence shown here is derived from an EMBL/GenBank/DDBJ whole genome shotgun (WGS) entry which is preliminary data.</text>
</comment>
<dbReference type="InterPro" id="IPR018197">
    <property type="entry name" value="Glycerate_kinase_RE-like"/>
</dbReference>
<accession>A0A1T3NPF5</accession>
<dbReference type="AlphaFoldDB" id="A0A1T3NPF5"/>
<keyword evidence="6" id="KW-1185">Reference proteome</keyword>
<comment type="similarity">
    <text evidence="1 4">Belongs to the glycerate kinase type-1 family.</text>
</comment>
<name>A0A1T3NPF5_9ACTN</name>
<dbReference type="RefSeq" id="WP_078979945.1">
    <property type="nucleotide sequence ID" value="NZ_MWQN01000002.1"/>
</dbReference>
<keyword evidence="3 4" id="KW-0418">Kinase</keyword>
<dbReference type="NCBIfam" id="TIGR00045">
    <property type="entry name" value="glycerate kinase"/>
    <property type="match status" value="1"/>
</dbReference>
<reference evidence="5 6" key="1">
    <citation type="submission" date="2017-03" db="EMBL/GenBank/DDBJ databases">
        <title>Draft genome sequence of Streptomyces scabrisporus NF3, endophyte isolated from Amphipterygium adstringens.</title>
        <authorList>
            <person name="Vazquez M."/>
            <person name="Ceapa C.D."/>
            <person name="Rodriguez Luna D."/>
            <person name="Sanchez Esquivel S."/>
        </authorList>
    </citation>
    <scope>NUCLEOTIDE SEQUENCE [LARGE SCALE GENOMIC DNA]</scope>
    <source>
        <strain evidence="5 6">NF3</strain>
    </source>
</reference>
<dbReference type="Proteomes" id="UP000190037">
    <property type="component" value="Unassembled WGS sequence"/>
</dbReference>
<evidence type="ECO:0000313" key="6">
    <source>
        <dbReference type="Proteomes" id="UP000190037"/>
    </source>
</evidence>
<dbReference type="GO" id="GO:0031388">
    <property type="term" value="P:organic acid phosphorylation"/>
    <property type="evidence" value="ECO:0007669"/>
    <property type="project" value="UniProtKB-UniRule"/>
</dbReference>
<protein>
    <submittedName>
        <fullName evidence="5">Glycerate kinase</fullName>
    </submittedName>
</protein>
<sequence>MRIVLAPDSFKGTVEASVVAEVWAEGWSRARPGDEVVCVPLADGGEGTLDAVARAVPGAVRVPVGPVPGPDGRPVDGAWLRLPDGTGVVELAAVSGLPLMAAPDPTGAHTAGLGVVVGTALRAGVSALVVAVGGSASTDGGTGALAALGTRFHDSDGRELPYGGGPLARLAGIDTSGLAAPPPGGVQILTDVTNPLLGPTGAAAVFGPQKGATPADIAVLDAALARLAALLGGSPSAPGAGAAGGTAYGLATAWNASIVPGALRVAELAGLPDALVGADLVITGEGRFDATSAQGKVVGTVLDLVHHGAGVPVALIAGSIAAPLPPGVPTAIDLTALSGSSTEARTNPTHWLREAATRLAGEVRPTAAT</sequence>
<dbReference type="GO" id="GO:0008887">
    <property type="term" value="F:glycerate kinase activity"/>
    <property type="evidence" value="ECO:0007669"/>
    <property type="project" value="UniProtKB-UniRule"/>
</dbReference>
<dbReference type="SUPFAM" id="SSF110738">
    <property type="entry name" value="Glycerate kinase I"/>
    <property type="match status" value="1"/>
</dbReference>
<proteinExistence type="inferred from homology"/>
<dbReference type="Gene3D" id="3.90.1510.10">
    <property type="entry name" value="Glycerate kinase, domain 2"/>
    <property type="match status" value="1"/>
</dbReference>
<dbReference type="InterPro" id="IPR018193">
    <property type="entry name" value="Glyc_kinase_flavodox-like_fold"/>
</dbReference>
<dbReference type="PANTHER" id="PTHR21599:SF0">
    <property type="entry name" value="GLYCERATE KINASE"/>
    <property type="match status" value="1"/>
</dbReference>
<keyword evidence="2 4" id="KW-0808">Transferase</keyword>
<dbReference type="PANTHER" id="PTHR21599">
    <property type="entry name" value="GLYCERATE KINASE"/>
    <property type="match status" value="1"/>
</dbReference>
<evidence type="ECO:0000313" key="5">
    <source>
        <dbReference type="EMBL" id="OPC78747.1"/>
    </source>
</evidence>
<evidence type="ECO:0000256" key="4">
    <source>
        <dbReference type="PIRNR" id="PIRNR006078"/>
    </source>
</evidence>
<gene>
    <name evidence="5" type="ORF">B4N89_31830</name>
</gene>
<evidence type="ECO:0000256" key="1">
    <source>
        <dbReference type="ARBA" id="ARBA00006284"/>
    </source>
</evidence>
<dbReference type="Gene3D" id="3.40.50.10350">
    <property type="entry name" value="Glycerate kinase, domain 1"/>
    <property type="match status" value="1"/>
</dbReference>
<organism evidence="5 6">
    <name type="scientific">Embleya scabrispora</name>
    <dbReference type="NCBI Taxonomy" id="159449"/>
    <lineage>
        <taxon>Bacteria</taxon>
        <taxon>Bacillati</taxon>
        <taxon>Actinomycetota</taxon>
        <taxon>Actinomycetes</taxon>
        <taxon>Kitasatosporales</taxon>
        <taxon>Streptomycetaceae</taxon>
        <taxon>Embleya</taxon>
    </lineage>
</organism>
<dbReference type="InterPro" id="IPR004381">
    <property type="entry name" value="Glycerate_kinase"/>
</dbReference>
<evidence type="ECO:0000256" key="3">
    <source>
        <dbReference type="ARBA" id="ARBA00022777"/>
    </source>
</evidence>
<dbReference type="OrthoDB" id="9774290at2"/>
<dbReference type="InterPro" id="IPR036129">
    <property type="entry name" value="Glycerate_kinase_sf"/>
</dbReference>
<evidence type="ECO:0000256" key="2">
    <source>
        <dbReference type="ARBA" id="ARBA00022679"/>
    </source>
</evidence>